<protein>
    <submittedName>
        <fullName evidence="1">Uncharacterized protein</fullName>
    </submittedName>
</protein>
<evidence type="ECO:0000313" key="2">
    <source>
        <dbReference type="Proteomes" id="UP000298493"/>
    </source>
</evidence>
<reference evidence="1 2" key="1">
    <citation type="submission" date="2019-04" db="EMBL/GenBank/DDBJ databases">
        <title>High contiguity whole genome sequence and gene annotation resource for two Venturia nashicola isolates.</title>
        <authorList>
            <person name="Prokchorchik M."/>
            <person name="Won K."/>
            <person name="Lee Y."/>
            <person name="Choi E.D."/>
            <person name="Segonzac C."/>
            <person name="Sohn K.H."/>
        </authorList>
    </citation>
    <scope>NUCLEOTIDE SEQUENCE [LARGE SCALE GENOMIC DNA]</scope>
    <source>
        <strain evidence="1 2">PRI2</strain>
    </source>
</reference>
<evidence type="ECO:0000313" key="1">
    <source>
        <dbReference type="EMBL" id="TID26899.1"/>
    </source>
</evidence>
<accession>A0A4Z1PV71</accession>
<gene>
    <name evidence="1" type="ORF">E6O75_ATG01392</name>
</gene>
<comment type="caution">
    <text evidence="1">The sequence shown here is derived from an EMBL/GenBank/DDBJ whole genome shotgun (WGS) entry which is preliminary data.</text>
</comment>
<dbReference type="EMBL" id="SNSC02000002">
    <property type="protein sequence ID" value="TID26899.1"/>
    <property type="molecule type" value="Genomic_DNA"/>
</dbReference>
<sequence length="156" mass="17244">MQAVGPNASVCKSRCLAQLPSKRRARRRWSPSEVSDMELSRKELVRKEVDLTLSVRPWAPLSSVASIPALAVLGPALHLYLRCQPDSYTIVVPTISCITRIILVKSCCIIPSVDESLIYNLHIDFQMGGGGRFIYLVVWGIATTTDKCGQGRQDDD</sequence>
<dbReference type="Proteomes" id="UP000298493">
    <property type="component" value="Unassembled WGS sequence"/>
</dbReference>
<keyword evidence="2" id="KW-1185">Reference proteome</keyword>
<dbReference type="AlphaFoldDB" id="A0A4Z1PV71"/>
<proteinExistence type="predicted"/>
<organism evidence="1 2">
    <name type="scientific">Venturia nashicola</name>
    <dbReference type="NCBI Taxonomy" id="86259"/>
    <lineage>
        <taxon>Eukaryota</taxon>
        <taxon>Fungi</taxon>
        <taxon>Dikarya</taxon>
        <taxon>Ascomycota</taxon>
        <taxon>Pezizomycotina</taxon>
        <taxon>Dothideomycetes</taxon>
        <taxon>Pleosporomycetidae</taxon>
        <taxon>Venturiales</taxon>
        <taxon>Venturiaceae</taxon>
        <taxon>Venturia</taxon>
    </lineage>
</organism>
<name>A0A4Z1PV71_9PEZI</name>